<reference evidence="3" key="1">
    <citation type="journal article" date="2020" name="Nature">
        <title>Giant virus diversity and host interactions through global metagenomics.</title>
        <authorList>
            <person name="Schulz F."/>
            <person name="Roux S."/>
            <person name="Paez-Espino D."/>
            <person name="Jungbluth S."/>
            <person name="Walsh D.A."/>
            <person name="Denef V.J."/>
            <person name="McMahon K.D."/>
            <person name="Konstantinidis K.T."/>
            <person name="Eloe-Fadrosh E.A."/>
            <person name="Kyrpides N.C."/>
            <person name="Woyke T."/>
        </authorList>
    </citation>
    <scope>NUCLEOTIDE SEQUENCE</scope>
    <source>
        <strain evidence="3">GVMAG-S-ERX555961-36</strain>
    </source>
</reference>
<dbReference type="PANTHER" id="PTHR43008">
    <property type="entry name" value="BENZIL REDUCTASE"/>
    <property type="match status" value="1"/>
</dbReference>
<dbReference type="PRINTS" id="PR00081">
    <property type="entry name" value="GDHRDH"/>
</dbReference>
<name>A0A6C0AUN5_9ZZZZ</name>
<organism evidence="3">
    <name type="scientific">viral metagenome</name>
    <dbReference type="NCBI Taxonomy" id="1070528"/>
    <lineage>
        <taxon>unclassified sequences</taxon>
        <taxon>metagenomes</taxon>
        <taxon>organismal metagenomes</taxon>
    </lineage>
</organism>
<dbReference type="AlphaFoldDB" id="A0A6C0AUN5"/>
<dbReference type="Gene3D" id="3.40.50.720">
    <property type="entry name" value="NAD(P)-binding Rossmann-like Domain"/>
    <property type="match status" value="1"/>
</dbReference>
<dbReference type="Pfam" id="PF13561">
    <property type="entry name" value="adh_short_C2"/>
    <property type="match status" value="1"/>
</dbReference>
<evidence type="ECO:0008006" key="4">
    <source>
        <dbReference type="Google" id="ProtNLM"/>
    </source>
</evidence>
<dbReference type="EMBL" id="MN738760">
    <property type="protein sequence ID" value="QHS83512.1"/>
    <property type="molecule type" value="Genomic_DNA"/>
</dbReference>
<evidence type="ECO:0000313" key="3">
    <source>
        <dbReference type="EMBL" id="QHS83512.1"/>
    </source>
</evidence>
<dbReference type="PANTHER" id="PTHR43008:SF4">
    <property type="entry name" value="CHAIN DEHYDROGENASE, PUTATIVE (AFU_ORTHOLOGUE AFUA_4G08710)-RELATED"/>
    <property type="match status" value="1"/>
</dbReference>
<dbReference type="InterPro" id="IPR002347">
    <property type="entry name" value="SDR_fam"/>
</dbReference>
<sequence>MNLFFLFKVSRAFALRRKVAIITGGTRGIGFGISEALAKKQYDLLLSYNSDYKSAIAACEYLEKKYDCRVELFSGDLSLKSTRKKLFKCYDLKYKNSHHLGVVVHNAGQYIGITSGNSDGLNKPATNFAFGDGSMINTDTDELDMSVMRFYQKMYGEAYIDICERSIARMKKGGSLIGISSPGCTIQFNPSPGYDMPGSGKCIMEYAMRLFALRCAPLDINCNVVIPGFTKTEAWDRIAALRQTTGDSMVEIMAEKYSPNGSMTPEEVGEGISLLCSPEGRHITGVSLPIDKGVHLKI</sequence>
<dbReference type="CDD" id="cd05233">
    <property type="entry name" value="SDR_c"/>
    <property type="match status" value="1"/>
</dbReference>
<dbReference type="SUPFAM" id="SSF51735">
    <property type="entry name" value="NAD(P)-binding Rossmann-fold domains"/>
    <property type="match status" value="1"/>
</dbReference>
<dbReference type="InterPro" id="IPR036291">
    <property type="entry name" value="NAD(P)-bd_dom_sf"/>
</dbReference>
<comment type="similarity">
    <text evidence="1">Belongs to the short-chain dehydrogenases/reductases (SDR) family.</text>
</comment>
<dbReference type="GO" id="GO:0050664">
    <property type="term" value="F:oxidoreductase activity, acting on NAD(P)H, oxygen as acceptor"/>
    <property type="evidence" value="ECO:0007669"/>
    <property type="project" value="TreeGrafter"/>
</dbReference>
<evidence type="ECO:0000256" key="1">
    <source>
        <dbReference type="ARBA" id="ARBA00006484"/>
    </source>
</evidence>
<protein>
    <recommendedName>
        <fullName evidence="4">SDR family NAD(P)-dependent oxidoreductase</fullName>
    </recommendedName>
</protein>
<accession>A0A6C0AUN5</accession>
<keyword evidence="2" id="KW-0560">Oxidoreductase</keyword>
<evidence type="ECO:0000256" key="2">
    <source>
        <dbReference type="ARBA" id="ARBA00023002"/>
    </source>
</evidence>
<proteinExistence type="inferred from homology"/>